<protein>
    <submittedName>
        <fullName evidence="1">Uncharacterized protein</fullName>
    </submittedName>
</protein>
<dbReference type="Proteomes" id="UP000324222">
    <property type="component" value="Unassembled WGS sequence"/>
</dbReference>
<evidence type="ECO:0000313" key="2">
    <source>
        <dbReference type="Proteomes" id="UP000324222"/>
    </source>
</evidence>
<gene>
    <name evidence="1" type="ORF">E2C01_066144</name>
</gene>
<dbReference type="AlphaFoldDB" id="A0A5B7HTQ4"/>
<evidence type="ECO:0000313" key="1">
    <source>
        <dbReference type="EMBL" id="MPC71854.1"/>
    </source>
</evidence>
<comment type="caution">
    <text evidence="1">The sequence shown here is derived from an EMBL/GenBank/DDBJ whole genome shotgun (WGS) entry which is preliminary data.</text>
</comment>
<proteinExistence type="predicted"/>
<dbReference type="EMBL" id="VSRR010033681">
    <property type="protein sequence ID" value="MPC71854.1"/>
    <property type="molecule type" value="Genomic_DNA"/>
</dbReference>
<name>A0A5B7HTQ4_PORTR</name>
<organism evidence="1 2">
    <name type="scientific">Portunus trituberculatus</name>
    <name type="common">Swimming crab</name>
    <name type="synonym">Neptunus trituberculatus</name>
    <dbReference type="NCBI Taxonomy" id="210409"/>
    <lineage>
        <taxon>Eukaryota</taxon>
        <taxon>Metazoa</taxon>
        <taxon>Ecdysozoa</taxon>
        <taxon>Arthropoda</taxon>
        <taxon>Crustacea</taxon>
        <taxon>Multicrustacea</taxon>
        <taxon>Malacostraca</taxon>
        <taxon>Eumalacostraca</taxon>
        <taxon>Eucarida</taxon>
        <taxon>Decapoda</taxon>
        <taxon>Pleocyemata</taxon>
        <taxon>Brachyura</taxon>
        <taxon>Eubrachyura</taxon>
        <taxon>Portunoidea</taxon>
        <taxon>Portunidae</taxon>
        <taxon>Portuninae</taxon>
        <taxon>Portunus</taxon>
    </lineage>
</organism>
<sequence>MLMAPPCQCFHPRHPRHHYHHYHDRRLRHPSQPFATAGIVVSPRDRRHSTRVMVVSQALEKMLFEEEY</sequence>
<keyword evidence="2" id="KW-1185">Reference proteome</keyword>
<accession>A0A5B7HTQ4</accession>
<reference evidence="1 2" key="1">
    <citation type="submission" date="2019-05" db="EMBL/GenBank/DDBJ databases">
        <title>Another draft genome of Portunus trituberculatus and its Hox gene families provides insights of decapod evolution.</title>
        <authorList>
            <person name="Jeong J.-H."/>
            <person name="Song I."/>
            <person name="Kim S."/>
            <person name="Choi T."/>
            <person name="Kim D."/>
            <person name="Ryu S."/>
            <person name="Kim W."/>
        </authorList>
    </citation>
    <scope>NUCLEOTIDE SEQUENCE [LARGE SCALE GENOMIC DNA]</scope>
    <source>
        <tissue evidence="1">Muscle</tissue>
    </source>
</reference>